<keyword evidence="1" id="KW-0812">Transmembrane</keyword>
<keyword evidence="1" id="KW-0472">Membrane</keyword>
<dbReference type="RefSeq" id="WP_284252148.1">
    <property type="nucleotide sequence ID" value="NZ_BSUM01000001.1"/>
</dbReference>
<evidence type="ECO:0008006" key="4">
    <source>
        <dbReference type="Google" id="ProtNLM"/>
    </source>
</evidence>
<organism evidence="2 3">
    <name type="scientific">Litorihabitans aurantiacus</name>
    <dbReference type="NCBI Taxonomy" id="1930061"/>
    <lineage>
        <taxon>Bacteria</taxon>
        <taxon>Bacillati</taxon>
        <taxon>Actinomycetota</taxon>
        <taxon>Actinomycetes</taxon>
        <taxon>Micrococcales</taxon>
        <taxon>Beutenbergiaceae</taxon>
        <taxon>Litorihabitans</taxon>
    </lineage>
</organism>
<dbReference type="EMBL" id="BSUM01000001">
    <property type="protein sequence ID" value="GMA33369.1"/>
    <property type="molecule type" value="Genomic_DNA"/>
</dbReference>
<dbReference type="AlphaFoldDB" id="A0AA38CVD0"/>
<reference evidence="2" key="2">
    <citation type="submission" date="2023-02" db="EMBL/GenBank/DDBJ databases">
        <authorList>
            <person name="Sun Q."/>
            <person name="Mori K."/>
        </authorList>
    </citation>
    <scope>NUCLEOTIDE SEQUENCE</scope>
    <source>
        <strain evidence="2">NBRC 112290</strain>
    </source>
</reference>
<feature type="transmembrane region" description="Helical" evidence="1">
    <location>
        <begin position="72"/>
        <end position="101"/>
    </location>
</feature>
<comment type="caution">
    <text evidence="2">The sequence shown here is derived from an EMBL/GenBank/DDBJ whole genome shotgun (WGS) entry which is preliminary data.</text>
</comment>
<name>A0AA38CVD0_9MICO</name>
<evidence type="ECO:0000313" key="2">
    <source>
        <dbReference type="EMBL" id="GMA33369.1"/>
    </source>
</evidence>
<evidence type="ECO:0000256" key="1">
    <source>
        <dbReference type="SAM" id="Phobius"/>
    </source>
</evidence>
<gene>
    <name evidence="2" type="ORF">GCM10025875_33610</name>
</gene>
<evidence type="ECO:0000313" key="3">
    <source>
        <dbReference type="Proteomes" id="UP001157161"/>
    </source>
</evidence>
<protein>
    <recommendedName>
        <fullName evidence="4">AzlD domain-containing protein</fullName>
    </recommendedName>
</protein>
<proteinExistence type="predicted"/>
<sequence>MTAVLVAAAALAVGTYAMRRGGVALGGRVGEGPRAQAAERTLDHAVVALLIGVTLTAAVYDGGAPAGWARPLGVGCALVAAWLRAPLAISILLGAGVTALLRAIGLS</sequence>
<dbReference type="InterPro" id="IPR008407">
    <property type="entry name" value="Brnchd-chn_aa_trnsp_AzlD"/>
</dbReference>
<dbReference type="Proteomes" id="UP001157161">
    <property type="component" value="Unassembled WGS sequence"/>
</dbReference>
<accession>A0AA38CVD0</accession>
<keyword evidence="3" id="KW-1185">Reference proteome</keyword>
<feature type="transmembrane region" description="Helical" evidence="1">
    <location>
        <begin position="42"/>
        <end position="60"/>
    </location>
</feature>
<keyword evidence="1" id="KW-1133">Transmembrane helix</keyword>
<dbReference type="Pfam" id="PF05437">
    <property type="entry name" value="AzlD"/>
    <property type="match status" value="1"/>
</dbReference>
<reference evidence="2" key="1">
    <citation type="journal article" date="2014" name="Int. J. Syst. Evol. Microbiol.">
        <title>Complete genome sequence of Corynebacterium casei LMG S-19264T (=DSM 44701T), isolated from a smear-ripened cheese.</title>
        <authorList>
            <consortium name="US DOE Joint Genome Institute (JGI-PGF)"/>
            <person name="Walter F."/>
            <person name="Albersmeier A."/>
            <person name="Kalinowski J."/>
            <person name="Ruckert C."/>
        </authorList>
    </citation>
    <scope>NUCLEOTIDE SEQUENCE</scope>
    <source>
        <strain evidence="2">NBRC 112290</strain>
    </source>
</reference>